<dbReference type="PANTHER" id="PTHR42743">
    <property type="entry name" value="AMINO-ACID AMINOTRANSFERASE"/>
    <property type="match status" value="1"/>
</dbReference>
<dbReference type="AlphaFoldDB" id="C4FLW3"/>
<keyword evidence="3 5" id="KW-0663">Pyridoxal phosphate</keyword>
<evidence type="ECO:0000256" key="3">
    <source>
        <dbReference type="ARBA" id="ARBA00022898"/>
    </source>
</evidence>
<dbReference type="Gene3D" id="3.20.10.10">
    <property type="entry name" value="D-amino Acid Aminotransferase, subunit A, domain 2"/>
    <property type="match status" value="1"/>
</dbReference>
<dbReference type="InterPro" id="IPR043132">
    <property type="entry name" value="BCAT-like_C"/>
</dbReference>
<dbReference type="Gene3D" id="3.30.470.10">
    <property type="match status" value="1"/>
</dbReference>
<comment type="caution">
    <text evidence="6">The sequence shown here is derived from an EMBL/GenBank/DDBJ whole genome shotgun (WGS) entry which is preliminary data.</text>
</comment>
<dbReference type="CDD" id="cd00449">
    <property type="entry name" value="PLPDE_IV"/>
    <property type="match status" value="1"/>
</dbReference>
<dbReference type="InterPro" id="IPR036038">
    <property type="entry name" value="Aminotransferase-like"/>
</dbReference>
<dbReference type="InterPro" id="IPR043131">
    <property type="entry name" value="BCAT-like_N"/>
</dbReference>
<comment type="cofactor">
    <cofactor evidence="1 5">
        <name>pyridoxal 5'-phosphate</name>
        <dbReference type="ChEBI" id="CHEBI:597326"/>
    </cofactor>
</comment>
<dbReference type="InterPro" id="IPR001544">
    <property type="entry name" value="Aminotrans_IV"/>
</dbReference>
<dbReference type="PROSITE" id="PS00770">
    <property type="entry name" value="AA_TRANSFER_CLASS_4"/>
    <property type="match status" value="1"/>
</dbReference>
<proteinExistence type="inferred from homology"/>
<keyword evidence="6" id="KW-0808">Transferase</keyword>
<gene>
    <name evidence="6" type="ORF">SULYE_1567</name>
</gene>
<dbReference type="PANTHER" id="PTHR42743:SF5">
    <property type="entry name" value="AMINODEOXYCHORISMATE LYASE"/>
    <property type="match status" value="1"/>
</dbReference>
<dbReference type="SUPFAM" id="SSF56752">
    <property type="entry name" value="D-aminoacid aminotransferase-like PLP-dependent enzymes"/>
    <property type="match status" value="1"/>
</dbReference>
<keyword evidence="7" id="KW-1185">Reference proteome</keyword>
<dbReference type="Pfam" id="PF01063">
    <property type="entry name" value="Aminotran_4"/>
    <property type="match status" value="1"/>
</dbReference>
<dbReference type="OrthoDB" id="9805628at2"/>
<dbReference type="InterPro" id="IPR018300">
    <property type="entry name" value="Aminotrans_IV_CS"/>
</dbReference>
<dbReference type="GO" id="GO:0008483">
    <property type="term" value="F:transaminase activity"/>
    <property type="evidence" value="ECO:0007669"/>
    <property type="project" value="UniProtKB-KW"/>
</dbReference>
<dbReference type="InterPro" id="IPR050571">
    <property type="entry name" value="Class-IV_PLP-Dep_Aminotrnsfr"/>
</dbReference>
<accession>C4FLW3</accession>
<organism evidence="6 7">
    <name type="scientific">Sulfurihydrogenibium yellowstonense SS-5</name>
    <dbReference type="NCBI Taxonomy" id="432331"/>
    <lineage>
        <taxon>Bacteria</taxon>
        <taxon>Pseudomonadati</taxon>
        <taxon>Aquificota</taxon>
        <taxon>Aquificia</taxon>
        <taxon>Aquificales</taxon>
        <taxon>Hydrogenothermaceae</taxon>
        <taxon>Sulfurihydrogenibium</taxon>
    </lineage>
</organism>
<keyword evidence="6" id="KW-0032">Aminotransferase</keyword>
<sequence length="246" mass="28504">MAEKVFINGKELEQKNLIRPLMYGEGVFETFRYKEKLPKYIDYHFERLSKGCEILNIPKITKEDFLFYIEDAVSKSEGEDLYVKIIILSEGNSYFPLKPHGKNVMVITKPYEPIKEEIRLTVSPYKVHSSDPLLKIKSTNYLRNILIKRYARENGFFDCIILNENNFITETSSANIYWIKGRYLYTPSLDNGVLDGISRKVVLQEAKAQGFVVVEGRFTLKDIKEADLIFISNALHGLMKVKEINV</sequence>
<evidence type="ECO:0000313" key="6">
    <source>
        <dbReference type="EMBL" id="EEP59939.1"/>
    </source>
</evidence>
<protein>
    <submittedName>
        <fullName evidence="6">Aminotransferase, class IV</fullName>
    </submittedName>
</protein>
<comment type="similarity">
    <text evidence="2 4">Belongs to the class-IV pyridoxal-phosphate-dependent aminotransferase family.</text>
</comment>
<evidence type="ECO:0000256" key="2">
    <source>
        <dbReference type="ARBA" id="ARBA00009320"/>
    </source>
</evidence>
<dbReference type="FunFam" id="3.20.10.10:FF:000002">
    <property type="entry name" value="D-alanine aminotransferase"/>
    <property type="match status" value="1"/>
</dbReference>
<dbReference type="GO" id="GO:0008652">
    <property type="term" value="P:amino acid biosynthetic process"/>
    <property type="evidence" value="ECO:0007669"/>
    <property type="project" value="UniProtKB-ARBA"/>
</dbReference>
<dbReference type="EMBL" id="ABZS01000185">
    <property type="protein sequence ID" value="EEP59939.1"/>
    <property type="molecule type" value="Genomic_DNA"/>
</dbReference>
<dbReference type="RefSeq" id="WP_007547989.1">
    <property type="nucleotide sequence ID" value="NZ_ABZS01000185.1"/>
</dbReference>
<evidence type="ECO:0000256" key="5">
    <source>
        <dbReference type="RuleBase" id="RU004516"/>
    </source>
</evidence>
<dbReference type="Proteomes" id="UP000005540">
    <property type="component" value="Unassembled WGS sequence"/>
</dbReference>
<reference evidence="6 7" key="1">
    <citation type="submission" date="2009-04" db="EMBL/GenBank/DDBJ databases">
        <authorList>
            <person name="Reysenbach A.-L."/>
            <person name="Heidelberg J.F."/>
            <person name="Nelson W.C."/>
        </authorList>
    </citation>
    <scope>NUCLEOTIDE SEQUENCE [LARGE SCALE GENOMIC DNA]</scope>
    <source>
        <strain evidence="6 7">SS-5</strain>
    </source>
</reference>
<evidence type="ECO:0000313" key="7">
    <source>
        <dbReference type="Proteomes" id="UP000005540"/>
    </source>
</evidence>
<name>C4FLW3_9AQUI</name>
<evidence type="ECO:0000256" key="1">
    <source>
        <dbReference type="ARBA" id="ARBA00001933"/>
    </source>
</evidence>
<dbReference type="GO" id="GO:0046394">
    <property type="term" value="P:carboxylic acid biosynthetic process"/>
    <property type="evidence" value="ECO:0007669"/>
    <property type="project" value="UniProtKB-ARBA"/>
</dbReference>
<evidence type="ECO:0000256" key="4">
    <source>
        <dbReference type="RuleBase" id="RU004106"/>
    </source>
</evidence>